<accession>A0A061SC98</accession>
<dbReference type="InterPro" id="IPR003837">
    <property type="entry name" value="GatC"/>
</dbReference>
<name>A0A061SC98_9CHLO</name>
<dbReference type="InterPro" id="IPR036113">
    <property type="entry name" value="Asp/Glu-ADT_sf_sub_c"/>
</dbReference>
<organism evidence="1">
    <name type="scientific">Tetraselmis sp. GSL018</name>
    <dbReference type="NCBI Taxonomy" id="582737"/>
    <lineage>
        <taxon>Eukaryota</taxon>
        <taxon>Viridiplantae</taxon>
        <taxon>Chlorophyta</taxon>
        <taxon>core chlorophytes</taxon>
        <taxon>Chlorodendrophyceae</taxon>
        <taxon>Chlorodendrales</taxon>
        <taxon>Chlorodendraceae</taxon>
        <taxon>Tetraselmis</taxon>
    </lineage>
</organism>
<dbReference type="Pfam" id="PF02686">
    <property type="entry name" value="GatC"/>
    <property type="match status" value="1"/>
</dbReference>
<evidence type="ECO:0000313" key="1">
    <source>
        <dbReference type="EMBL" id="JAC80391.1"/>
    </source>
</evidence>
<proteinExistence type="predicted"/>
<dbReference type="EMBL" id="GBEZ01004858">
    <property type="protein sequence ID" value="JAC80391.1"/>
    <property type="molecule type" value="Transcribed_RNA"/>
</dbReference>
<sequence length="76" mass="8663">MEKWSPQIGSVVEWFGELRAADLEGVPPALRGSYNADVTREDNAVNFERREEMLSMFPETEGAFVRVPRMTNEAED</sequence>
<dbReference type="AlphaFoldDB" id="A0A061SC98"/>
<protein>
    <submittedName>
        <fullName evidence="1">Uncharacterized protein</fullName>
    </submittedName>
</protein>
<dbReference type="SUPFAM" id="SSF141000">
    <property type="entry name" value="Glu-tRNAGln amidotransferase C subunit"/>
    <property type="match status" value="1"/>
</dbReference>
<gene>
    <name evidence="1" type="ORF">TSPGSL018_10379</name>
</gene>
<reference evidence="1" key="1">
    <citation type="submission" date="2014-05" db="EMBL/GenBank/DDBJ databases">
        <title>The transcriptome of the halophilic microalga Tetraselmis sp. GSL018 isolated from the Great Salt Lake, Utah.</title>
        <authorList>
            <person name="Jinkerson R.E."/>
            <person name="D'Adamo S."/>
            <person name="Posewitz M.C."/>
        </authorList>
    </citation>
    <scope>NUCLEOTIDE SEQUENCE</scope>
    <source>
        <strain evidence="1">GSL018</strain>
    </source>
</reference>
<dbReference type="GO" id="GO:0006450">
    <property type="term" value="P:regulation of translational fidelity"/>
    <property type="evidence" value="ECO:0007669"/>
    <property type="project" value="InterPro"/>
</dbReference>